<dbReference type="Pfam" id="PF21158">
    <property type="entry name" value="flgK_1st_1"/>
    <property type="match status" value="1"/>
</dbReference>
<dbReference type="AlphaFoldDB" id="A0A643FB24"/>
<dbReference type="RefSeq" id="WP_151124448.1">
    <property type="nucleotide sequence ID" value="NZ_CP088081.1"/>
</dbReference>
<dbReference type="InterPro" id="IPR046358">
    <property type="entry name" value="Flagellin_C"/>
</dbReference>
<proteinExistence type="inferred from homology"/>
<comment type="caution">
    <text evidence="8">The sequence shown here is derived from an EMBL/GenBank/DDBJ whole genome shotgun (WGS) entry which is preliminary data.</text>
</comment>
<evidence type="ECO:0000259" key="6">
    <source>
        <dbReference type="Pfam" id="PF00700"/>
    </source>
</evidence>
<evidence type="ECO:0000259" key="5">
    <source>
        <dbReference type="Pfam" id="PF00669"/>
    </source>
</evidence>
<name>A0A643FB24_IDEDE</name>
<sequence length="400" mass="42278">MFRITTANAYAASVDNLQSRQYELNMAQQRLTSQKRVLAPSDDPAAAARAERSRAMIQRADANQRAVDASKNSMTLTEAALGDATELIQQARELVVAAGNASYSAAQRKDVANQLTEIRKQLLSVANRGDGAGGFVFAGQGATQPPFADQPGGVAYMGTGGEVQVASDENLPLTFDGSKTWLSAPSGNGVFVTSSNSSSAWIDTGRVTDPSKIPADANMDYTIQFNSSGGTTTYDVVRKDGSLAVSGAPYQDGKLIEFDGMATTISGAPGNGDTFKITPSQPNLSAFDALDKVIAGLKDPSKSSAEVTQTVQSGLRDLDGVAGQLQGTRSLAGEILNRIDGVTSRVTDLKNYAESTRSDAEDLDMVQAISDFQNQQTNYSAALQTYASLQKMSLFDYIKG</sequence>
<keyword evidence="8" id="KW-0969">Cilium</keyword>
<dbReference type="GO" id="GO:0009424">
    <property type="term" value="C:bacterial-type flagellum hook"/>
    <property type="evidence" value="ECO:0007669"/>
    <property type="project" value="InterPro"/>
</dbReference>
<organism evidence="8 9">
    <name type="scientific">Ideonella dechloratans</name>
    <dbReference type="NCBI Taxonomy" id="36863"/>
    <lineage>
        <taxon>Bacteria</taxon>
        <taxon>Pseudomonadati</taxon>
        <taxon>Pseudomonadota</taxon>
        <taxon>Betaproteobacteria</taxon>
        <taxon>Burkholderiales</taxon>
        <taxon>Sphaerotilaceae</taxon>
        <taxon>Ideonella</taxon>
    </lineage>
</organism>
<dbReference type="GO" id="GO:0005198">
    <property type="term" value="F:structural molecule activity"/>
    <property type="evidence" value="ECO:0007669"/>
    <property type="project" value="InterPro"/>
</dbReference>
<keyword evidence="8" id="KW-0966">Cell projection</keyword>
<keyword evidence="8" id="KW-0282">Flagellum</keyword>
<dbReference type="InterPro" id="IPR049119">
    <property type="entry name" value="FlgK_D2-like"/>
</dbReference>
<dbReference type="Pfam" id="PF00700">
    <property type="entry name" value="Flagellin_C"/>
    <property type="match status" value="1"/>
</dbReference>
<dbReference type="NCBIfam" id="TIGR02550">
    <property type="entry name" value="flagell_flgL"/>
    <property type="match status" value="1"/>
</dbReference>
<comment type="subcellular location">
    <subcellularLocation>
        <location evidence="1">Bacterial flagellum</location>
    </subcellularLocation>
    <subcellularLocation>
        <location evidence="2">Secreted</location>
    </subcellularLocation>
</comment>
<dbReference type="OrthoDB" id="9768249at2"/>
<dbReference type="Gene3D" id="1.20.1330.10">
    <property type="entry name" value="f41 fragment of flagellin, N-terminal domain"/>
    <property type="match status" value="2"/>
</dbReference>
<feature type="domain" description="Flagellin C-terminal" evidence="6">
    <location>
        <begin position="319"/>
        <end position="397"/>
    </location>
</feature>
<gene>
    <name evidence="8" type="primary">flgL</name>
    <name evidence="8" type="ORF">F7Q92_12420</name>
</gene>
<reference evidence="8 9" key="1">
    <citation type="submission" date="2019-09" db="EMBL/GenBank/DDBJ databases">
        <title>Draft genome sequences of 48 bacterial type strains from the CCUG.</title>
        <authorList>
            <person name="Tunovic T."/>
            <person name="Pineiro-Iglesias B."/>
            <person name="Unosson C."/>
            <person name="Inganas E."/>
            <person name="Ohlen M."/>
            <person name="Cardew S."/>
            <person name="Jensie-Markopoulos S."/>
            <person name="Salva-Serra F."/>
            <person name="Jaen-Luchoro D."/>
            <person name="Karlsson R."/>
            <person name="Svensson-Stadler L."/>
            <person name="Chun J."/>
            <person name="Moore E."/>
        </authorList>
    </citation>
    <scope>NUCLEOTIDE SEQUENCE [LARGE SCALE GENOMIC DNA]</scope>
    <source>
        <strain evidence="8 9">CCUG 30977</strain>
    </source>
</reference>
<dbReference type="EMBL" id="VZPB01000027">
    <property type="protein sequence ID" value="KAB0581078.1"/>
    <property type="molecule type" value="Genomic_DNA"/>
</dbReference>
<dbReference type="PANTHER" id="PTHR42792:SF1">
    <property type="entry name" value="FLAGELLAR HOOK-ASSOCIATED PROTEIN 3"/>
    <property type="match status" value="1"/>
</dbReference>
<evidence type="ECO:0000259" key="7">
    <source>
        <dbReference type="Pfam" id="PF21158"/>
    </source>
</evidence>
<dbReference type="InterPro" id="IPR013384">
    <property type="entry name" value="Flagell_FlgL"/>
</dbReference>
<dbReference type="InterPro" id="IPR001492">
    <property type="entry name" value="Flagellin"/>
</dbReference>
<protein>
    <submittedName>
        <fullName evidence="8">Flagellar hook-associated protein 3</fullName>
    </submittedName>
</protein>
<evidence type="ECO:0000313" key="9">
    <source>
        <dbReference type="Proteomes" id="UP000430120"/>
    </source>
</evidence>
<keyword evidence="9" id="KW-1185">Reference proteome</keyword>
<evidence type="ECO:0000256" key="2">
    <source>
        <dbReference type="ARBA" id="ARBA00004613"/>
    </source>
</evidence>
<dbReference type="InterPro" id="IPR001029">
    <property type="entry name" value="Flagellin_N"/>
</dbReference>
<accession>A0A643FB24</accession>
<evidence type="ECO:0000256" key="4">
    <source>
        <dbReference type="ARBA" id="ARBA00023143"/>
    </source>
</evidence>
<dbReference type="Pfam" id="PF00669">
    <property type="entry name" value="Flagellin_N"/>
    <property type="match status" value="1"/>
</dbReference>
<dbReference type="GO" id="GO:0005576">
    <property type="term" value="C:extracellular region"/>
    <property type="evidence" value="ECO:0007669"/>
    <property type="project" value="UniProtKB-SubCell"/>
</dbReference>
<keyword evidence="4" id="KW-0975">Bacterial flagellum</keyword>
<dbReference type="SUPFAM" id="SSF64518">
    <property type="entry name" value="Phase 1 flagellin"/>
    <property type="match status" value="1"/>
</dbReference>
<feature type="domain" description="Flagellin N-terminal" evidence="5">
    <location>
        <begin position="4"/>
        <end position="140"/>
    </location>
</feature>
<dbReference type="GO" id="GO:0071973">
    <property type="term" value="P:bacterial-type flagellum-dependent cell motility"/>
    <property type="evidence" value="ECO:0007669"/>
    <property type="project" value="InterPro"/>
</dbReference>
<dbReference type="Proteomes" id="UP000430120">
    <property type="component" value="Unassembled WGS sequence"/>
</dbReference>
<evidence type="ECO:0000256" key="3">
    <source>
        <dbReference type="ARBA" id="ARBA00005709"/>
    </source>
</evidence>
<feature type="domain" description="Flagellar hook-associated protein 1 D2-like" evidence="7">
    <location>
        <begin position="194"/>
        <end position="279"/>
    </location>
</feature>
<evidence type="ECO:0000313" key="8">
    <source>
        <dbReference type="EMBL" id="KAB0581078.1"/>
    </source>
</evidence>
<dbReference type="PANTHER" id="PTHR42792">
    <property type="entry name" value="FLAGELLIN"/>
    <property type="match status" value="1"/>
</dbReference>
<comment type="similarity">
    <text evidence="3">Belongs to the bacterial flagellin family.</text>
</comment>
<evidence type="ECO:0000256" key="1">
    <source>
        <dbReference type="ARBA" id="ARBA00004365"/>
    </source>
</evidence>